<proteinExistence type="predicted"/>
<organism evidence="1 2">
    <name type="scientific">Microcystis phage Mvi-JY20</name>
    <dbReference type="NCBI Taxonomy" id="3128146"/>
    <lineage>
        <taxon>Viruses</taxon>
        <taxon>Duplodnaviria</taxon>
        <taxon>Heunggongvirae</taxon>
        <taxon>Uroviricota</taxon>
        <taxon>Caudoviricetes</taxon>
    </lineage>
</organism>
<dbReference type="Proteomes" id="UP001459105">
    <property type="component" value="Segment"/>
</dbReference>
<dbReference type="EMBL" id="PP438412">
    <property type="protein sequence ID" value="XAI95531.1"/>
    <property type="molecule type" value="Genomic_DNA"/>
</dbReference>
<name>A0AAX4QHS5_9CAUD</name>
<accession>A0AAX4QHS5</accession>
<evidence type="ECO:0000313" key="2">
    <source>
        <dbReference type="Proteomes" id="UP001459105"/>
    </source>
</evidence>
<evidence type="ECO:0000313" key="1">
    <source>
        <dbReference type="EMBL" id="XAI95531.1"/>
    </source>
</evidence>
<sequence length="255" mass="28389">MSSYHESIAWERAVPVYTTEFPPNSFIKITEGGATYVLSIVNAPPPDNKLGVRELTGQIIWASEAAACNVGDLLHLKFPAKVPGVLTKEVMYAAPPGQGVSNPALSAEQNAFFIVRQVHNLVRNRLPALQAKNKRIRYVPHIEIIQYLLHQGHWTASSPIDFQADLRAQPAYTTLTKRLQRLLKNYPEMFSVTMQGVRVRTDKDWAVHYMTVDGGTASKGNILVHAGTVREAFRMASEAFLTLMSAFSKVDVVER</sequence>
<reference evidence="1" key="1">
    <citation type="submission" date="2024-03" db="EMBL/GenBank/DDBJ databases">
        <authorList>
            <person name="Lin W."/>
            <person name="Li D."/>
            <person name="Tong Y."/>
        </authorList>
    </citation>
    <scope>NUCLEOTIDE SEQUENCE</scope>
</reference>
<protein>
    <submittedName>
        <fullName evidence="1">Uncharacterized protein</fullName>
    </submittedName>
</protein>